<evidence type="ECO:0000313" key="4">
    <source>
        <dbReference type="Proteomes" id="UP000503840"/>
    </source>
</evidence>
<dbReference type="EMBL" id="BLVO01000004">
    <property type="protein sequence ID" value="GFM32204.1"/>
    <property type="molecule type" value="Genomic_DNA"/>
</dbReference>
<dbReference type="Pfam" id="PF16068">
    <property type="entry name" value="DUF4810"/>
    <property type="match status" value="1"/>
</dbReference>
<evidence type="ECO:0000313" key="3">
    <source>
        <dbReference type="EMBL" id="GFM32204.1"/>
    </source>
</evidence>
<dbReference type="AlphaFoldDB" id="A0A7J0BGD1"/>
<reference evidence="3 4" key="1">
    <citation type="submission" date="2020-05" db="EMBL/GenBank/DDBJ databases">
        <title>Draft genome sequence of Desulfovibrio sp. strain HN2T.</title>
        <authorList>
            <person name="Ueno A."/>
            <person name="Tamazawa S."/>
            <person name="Tamamura S."/>
            <person name="Murakami T."/>
            <person name="Kiyama T."/>
            <person name="Inomata H."/>
            <person name="Amano Y."/>
            <person name="Miyakawa K."/>
            <person name="Tamaki H."/>
            <person name="Naganuma T."/>
            <person name="Kaneko K."/>
        </authorList>
    </citation>
    <scope>NUCLEOTIDE SEQUENCE [LARGE SCALE GENOMIC DNA]</scope>
    <source>
        <strain evidence="3 4">HN2</strain>
    </source>
</reference>
<evidence type="ECO:0000256" key="2">
    <source>
        <dbReference type="SAM" id="SignalP"/>
    </source>
</evidence>
<name>A0A7J0BGD1_9BACT</name>
<dbReference type="InterPro" id="IPR014508">
    <property type="entry name" value="UCP020555_TPR-like"/>
</dbReference>
<organism evidence="3 4">
    <name type="scientific">Desulfovibrio subterraneus</name>
    <dbReference type="NCBI Taxonomy" id="2718620"/>
    <lineage>
        <taxon>Bacteria</taxon>
        <taxon>Pseudomonadati</taxon>
        <taxon>Thermodesulfobacteriota</taxon>
        <taxon>Desulfovibrionia</taxon>
        <taxon>Desulfovibrionales</taxon>
        <taxon>Desulfovibrionaceae</taxon>
        <taxon>Desulfovibrio</taxon>
    </lineage>
</organism>
<accession>A0A7J0BGD1</accession>
<sequence length="152" mass="16879">MKKLIILFCLASLAFMTGCGGGKQKYDWCNYSDTYYGVAKNDCTETQTKHLAELERIMQVATEKNLEVPPGIYAEYGFLLFKSGKAANSLQWFAKEKAQYPESGVFMDMLTRAAQRQIDKDKQTASQPAAEMPTTEAQPAQETAPAQGQTQS</sequence>
<dbReference type="RefSeq" id="WP_174403878.1">
    <property type="nucleotide sequence ID" value="NZ_BLVO01000004.1"/>
</dbReference>
<evidence type="ECO:0000256" key="1">
    <source>
        <dbReference type="SAM" id="MobiDB-lite"/>
    </source>
</evidence>
<feature type="compositionally biased region" description="Low complexity" evidence="1">
    <location>
        <begin position="133"/>
        <end position="152"/>
    </location>
</feature>
<feature type="signal peptide" evidence="2">
    <location>
        <begin position="1"/>
        <end position="19"/>
    </location>
</feature>
<evidence type="ECO:0008006" key="5">
    <source>
        <dbReference type="Google" id="ProtNLM"/>
    </source>
</evidence>
<dbReference type="Proteomes" id="UP000503840">
    <property type="component" value="Unassembled WGS sequence"/>
</dbReference>
<feature type="region of interest" description="Disordered" evidence="1">
    <location>
        <begin position="116"/>
        <end position="152"/>
    </location>
</feature>
<comment type="caution">
    <text evidence="3">The sequence shown here is derived from an EMBL/GenBank/DDBJ whole genome shotgun (WGS) entry which is preliminary data.</text>
</comment>
<keyword evidence="2" id="KW-0732">Signal</keyword>
<protein>
    <recommendedName>
        <fullName evidence="5">Lipoprotein</fullName>
    </recommendedName>
</protein>
<gene>
    <name evidence="3" type="ORF">DSM101010T_05690</name>
</gene>
<dbReference type="PROSITE" id="PS51257">
    <property type="entry name" value="PROKAR_LIPOPROTEIN"/>
    <property type="match status" value="1"/>
</dbReference>
<proteinExistence type="predicted"/>
<feature type="chain" id="PRO_5029836424" description="Lipoprotein" evidence="2">
    <location>
        <begin position="20"/>
        <end position="152"/>
    </location>
</feature>
<keyword evidence="4" id="KW-1185">Reference proteome</keyword>